<dbReference type="Gene3D" id="3.30.420.40">
    <property type="match status" value="1"/>
</dbReference>
<evidence type="ECO:0000256" key="3">
    <source>
        <dbReference type="PIRSR" id="PIRSR600407-1"/>
    </source>
</evidence>
<gene>
    <name evidence="8" type="ORF">OBBRIDRAFT_789879</name>
</gene>
<comment type="similarity">
    <text evidence="1 5">Belongs to the GDA1/CD39 NTPase family.</text>
</comment>
<evidence type="ECO:0000313" key="9">
    <source>
        <dbReference type="Proteomes" id="UP000250043"/>
    </source>
</evidence>
<feature type="active site" description="Proton acceptor" evidence="3">
    <location>
        <position position="164"/>
    </location>
</feature>
<keyword evidence="4" id="KW-0067">ATP-binding</keyword>
<dbReference type="GO" id="GO:0046036">
    <property type="term" value="P:CTP metabolic process"/>
    <property type="evidence" value="ECO:0007669"/>
    <property type="project" value="TreeGrafter"/>
</dbReference>
<dbReference type="CDD" id="cd24039">
    <property type="entry name" value="ASKHA_NBD_YND1-like"/>
    <property type="match status" value="1"/>
</dbReference>
<dbReference type="GO" id="GO:0016020">
    <property type="term" value="C:membrane"/>
    <property type="evidence" value="ECO:0007669"/>
    <property type="project" value="TreeGrafter"/>
</dbReference>
<dbReference type="Pfam" id="PF01150">
    <property type="entry name" value="GDA1_CD39"/>
    <property type="match status" value="1"/>
</dbReference>
<evidence type="ECO:0000256" key="5">
    <source>
        <dbReference type="RuleBase" id="RU003833"/>
    </source>
</evidence>
<feature type="transmembrane region" description="Helical" evidence="7">
    <location>
        <begin position="562"/>
        <end position="587"/>
    </location>
</feature>
<dbReference type="AlphaFoldDB" id="A0A8E2J3E2"/>
<dbReference type="GO" id="GO:0017111">
    <property type="term" value="F:ribonucleoside triphosphate phosphatase activity"/>
    <property type="evidence" value="ECO:0007669"/>
    <property type="project" value="TreeGrafter"/>
</dbReference>
<keyword evidence="9" id="KW-1185">Reference proteome</keyword>
<keyword evidence="2 5" id="KW-0378">Hydrolase</keyword>
<dbReference type="PROSITE" id="PS01238">
    <property type="entry name" value="GDA1_CD39_NTPASE"/>
    <property type="match status" value="1"/>
</dbReference>
<sequence length="768" mass="83978">MPPPTAADAWLTGRRFGAVIDAGSSGSRLQIYSWKDARLTRSDPNAGSLDTLPKVEKGTQSGEDWSYKVEPGISSFGDNTEGIAAYLAPLLAHARTHIPPALQPETPLFLLATAGMRLLSPVQQAEVLQATCHFLKFHSNFRIDDPSPAGSCGSSVRIITGEEEGLFGWIAVNYLMDGFVGTGRDRQTYGFLDMGGASTQIAFEPGQEERERASNLIDVRLRLLDGHEVNHQVFVTTWLGYGTNQARERYVGKTILDSESSRSPSTPVASEENVLDPCLPKDLRLTESPIQSEEPDTHPRKPHTLVGTGSFEQCLQQTLPLLNKDAPCPEDTSCLFNGVHVPPIDFSASHFIGVSEYWYSSEHVFGLGGAYDVVQYERAASEFCARDWADIMREHRASREQGRLGGDGQVEQSGHVVDVGRWGDNVEIPRLQMQCFKAAWIVNVLHEGIGMPRLVDPGGNSTTAGDKVAEQAQSKGLGRPTFQSMDAVGDIAISWTLGKMVLEASKEVPPLSASVPPLQDPLDDLKFTDDSPVSPIRPPFLDFDAIEDQLTHRLSSSLTRQALGFSPIAFLFYVFVVGMMVFVMFRLRHRLRSTIRRIHKKNRYDLSEGYAMEEAQPLRSPSSLPWSPSTSRLSFQVLQPLKSLSSSLGSRAFRPPPIKIHSHHLPVRSSHFSPIRTSPIRSLSTPVLRAQNGLTAPDAANGSATAFVPGSPRLDGGSSVSVGSVSSLSSRSRNSSQMNLTSLAARQTISRTNSTMHVQPGGSIRYEH</sequence>
<evidence type="ECO:0000256" key="2">
    <source>
        <dbReference type="ARBA" id="ARBA00022801"/>
    </source>
</evidence>
<feature type="binding site" evidence="4">
    <location>
        <begin position="196"/>
        <end position="200"/>
    </location>
    <ligand>
        <name>ATP</name>
        <dbReference type="ChEBI" id="CHEBI:30616"/>
    </ligand>
</feature>
<dbReference type="OrthoDB" id="6372431at2759"/>
<evidence type="ECO:0000256" key="1">
    <source>
        <dbReference type="ARBA" id="ARBA00009283"/>
    </source>
</evidence>
<dbReference type="GO" id="GO:0005524">
    <property type="term" value="F:ATP binding"/>
    <property type="evidence" value="ECO:0007669"/>
    <property type="project" value="UniProtKB-KW"/>
</dbReference>
<reference evidence="8 9" key="1">
    <citation type="submission" date="2016-07" db="EMBL/GenBank/DDBJ databases">
        <title>Draft genome of the white-rot fungus Obba rivulosa 3A-2.</title>
        <authorList>
            <consortium name="DOE Joint Genome Institute"/>
            <person name="Miettinen O."/>
            <person name="Riley R."/>
            <person name="Acob R."/>
            <person name="Barry K."/>
            <person name="Cullen D."/>
            <person name="De Vries R."/>
            <person name="Hainaut M."/>
            <person name="Hatakka A."/>
            <person name="Henrissat B."/>
            <person name="Hilden K."/>
            <person name="Kuo R."/>
            <person name="Labutti K."/>
            <person name="Lipzen A."/>
            <person name="Makela M.R."/>
            <person name="Sandor L."/>
            <person name="Spatafora J.W."/>
            <person name="Grigoriev I.V."/>
            <person name="Hibbett D.S."/>
        </authorList>
    </citation>
    <scope>NUCLEOTIDE SEQUENCE [LARGE SCALE GENOMIC DNA]</scope>
    <source>
        <strain evidence="8 9">3A-2</strain>
    </source>
</reference>
<dbReference type="PANTHER" id="PTHR11782">
    <property type="entry name" value="ADENOSINE/GUANOSINE DIPHOSPHATASE"/>
    <property type="match status" value="1"/>
</dbReference>
<dbReference type="GO" id="GO:0006256">
    <property type="term" value="P:UDP catabolic process"/>
    <property type="evidence" value="ECO:0007669"/>
    <property type="project" value="TreeGrafter"/>
</dbReference>
<accession>A0A8E2J3E2</accession>
<name>A0A8E2J3E2_9APHY</name>
<proteinExistence type="inferred from homology"/>
<evidence type="ECO:0000256" key="4">
    <source>
        <dbReference type="PIRSR" id="PIRSR600407-2"/>
    </source>
</evidence>
<feature type="compositionally biased region" description="Polar residues" evidence="6">
    <location>
        <begin position="737"/>
        <end position="757"/>
    </location>
</feature>
<keyword evidence="7" id="KW-1133">Transmembrane helix</keyword>
<keyword evidence="4" id="KW-0547">Nucleotide-binding</keyword>
<keyword evidence="7" id="KW-0472">Membrane</keyword>
<protein>
    <submittedName>
        <fullName evidence="8">Uncharacterized protein</fullName>
    </submittedName>
</protein>
<dbReference type="InterPro" id="IPR000407">
    <property type="entry name" value="GDA1_CD39_NTPase"/>
</dbReference>
<dbReference type="GO" id="GO:0004382">
    <property type="term" value="F:GDP phosphatase activity"/>
    <property type="evidence" value="ECO:0007669"/>
    <property type="project" value="TreeGrafter"/>
</dbReference>
<dbReference type="Proteomes" id="UP000250043">
    <property type="component" value="Unassembled WGS sequence"/>
</dbReference>
<dbReference type="Gene3D" id="3.30.420.150">
    <property type="entry name" value="Exopolyphosphatase. Domain 2"/>
    <property type="match status" value="1"/>
</dbReference>
<feature type="compositionally biased region" description="Low complexity" evidence="6">
    <location>
        <begin position="716"/>
        <end position="736"/>
    </location>
</feature>
<evidence type="ECO:0000313" key="8">
    <source>
        <dbReference type="EMBL" id="OCH93845.1"/>
    </source>
</evidence>
<keyword evidence="7" id="KW-0812">Transmembrane</keyword>
<evidence type="ECO:0000256" key="7">
    <source>
        <dbReference type="SAM" id="Phobius"/>
    </source>
</evidence>
<dbReference type="EMBL" id="KV722350">
    <property type="protein sequence ID" value="OCH93845.1"/>
    <property type="molecule type" value="Genomic_DNA"/>
</dbReference>
<dbReference type="GO" id="GO:0005794">
    <property type="term" value="C:Golgi apparatus"/>
    <property type="evidence" value="ECO:0007669"/>
    <property type="project" value="TreeGrafter"/>
</dbReference>
<dbReference type="GO" id="GO:0045134">
    <property type="term" value="F:UDP phosphatase activity"/>
    <property type="evidence" value="ECO:0007669"/>
    <property type="project" value="TreeGrafter"/>
</dbReference>
<organism evidence="8 9">
    <name type="scientific">Obba rivulosa</name>
    <dbReference type="NCBI Taxonomy" id="1052685"/>
    <lineage>
        <taxon>Eukaryota</taxon>
        <taxon>Fungi</taxon>
        <taxon>Dikarya</taxon>
        <taxon>Basidiomycota</taxon>
        <taxon>Agaricomycotina</taxon>
        <taxon>Agaricomycetes</taxon>
        <taxon>Polyporales</taxon>
        <taxon>Gelatoporiaceae</taxon>
        <taxon>Obba</taxon>
    </lineage>
</organism>
<feature type="region of interest" description="Disordered" evidence="6">
    <location>
        <begin position="694"/>
        <end position="768"/>
    </location>
</feature>
<dbReference type="PANTHER" id="PTHR11782:SF121">
    <property type="entry name" value="NUCLEOSIDE-DIPHOSPHATASE MIG-23"/>
    <property type="match status" value="1"/>
</dbReference>
<evidence type="ECO:0000256" key="6">
    <source>
        <dbReference type="SAM" id="MobiDB-lite"/>
    </source>
</evidence>